<dbReference type="InterPro" id="IPR003476">
    <property type="entry name" value="Glyco_hydro_42"/>
</dbReference>
<dbReference type="EMBL" id="JANFZH010000046">
    <property type="protein sequence ID" value="MCQ4841367.1"/>
    <property type="molecule type" value="Genomic_DNA"/>
</dbReference>
<dbReference type="Gene3D" id="3.40.50.880">
    <property type="match status" value="1"/>
</dbReference>
<comment type="similarity">
    <text evidence="2 8">Belongs to the glycosyl hydrolase 42 family.</text>
</comment>
<evidence type="ECO:0000256" key="7">
    <source>
        <dbReference type="ARBA" id="ARBA00023295"/>
    </source>
</evidence>
<keyword evidence="6" id="KW-0862">Zinc</keyword>
<dbReference type="Gene3D" id="3.20.20.80">
    <property type="entry name" value="Glycosidases"/>
    <property type="match status" value="1"/>
</dbReference>
<dbReference type="Pfam" id="PF08533">
    <property type="entry name" value="Glyco_hydro_42C"/>
    <property type="match status" value="1"/>
</dbReference>
<evidence type="ECO:0000256" key="4">
    <source>
        <dbReference type="ARBA" id="ARBA00022723"/>
    </source>
</evidence>
<dbReference type="SUPFAM" id="SSF52317">
    <property type="entry name" value="Class I glutamine amidotransferase-like"/>
    <property type="match status" value="1"/>
</dbReference>
<reference evidence="12 13" key="1">
    <citation type="submission" date="2022-06" db="EMBL/GenBank/DDBJ databases">
        <title>Isolation of gut microbiota from human fecal samples.</title>
        <authorList>
            <person name="Pamer E.G."/>
            <person name="Barat B."/>
            <person name="Waligurski E."/>
            <person name="Medina S."/>
            <person name="Paddock L."/>
            <person name="Mostad J."/>
        </authorList>
    </citation>
    <scope>NUCLEOTIDE SEQUENCE [LARGE SCALE GENOMIC DNA]</scope>
    <source>
        <strain evidence="12 13">DFI.9.73</strain>
    </source>
</reference>
<dbReference type="Pfam" id="PF08532">
    <property type="entry name" value="Glyco_hydro_42M"/>
    <property type="match status" value="1"/>
</dbReference>
<dbReference type="InterPro" id="IPR013738">
    <property type="entry name" value="Beta_galactosidase_Trimer"/>
</dbReference>
<gene>
    <name evidence="12" type="ORF">NE695_15755</name>
</gene>
<evidence type="ECO:0000256" key="2">
    <source>
        <dbReference type="ARBA" id="ARBA00005940"/>
    </source>
</evidence>
<keyword evidence="4" id="KW-0479">Metal-binding</keyword>
<dbReference type="RefSeq" id="WP_256192315.1">
    <property type="nucleotide sequence ID" value="NZ_JANFZG010000047.1"/>
</dbReference>
<dbReference type="Proteomes" id="UP001524473">
    <property type="component" value="Unassembled WGS sequence"/>
</dbReference>
<keyword evidence="5 8" id="KW-0378">Hydrolase</keyword>
<feature type="domain" description="Beta-galactosidase trimerisation" evidence="10">
    <location>
        <begin position="389"/>
        <end position="596"/>
    </location>
</feature>
<dbReference type="PIRSF" id="PIRSF001084">
    <property type="entry name" value="B-galactosidase"/>
    <property type="match status" value="1"/>
</dbReference>
<evidence type="ECO:0000259" key="10">
    <source>
        <dbReference type="Pfam" id="PF08532"/>
    </source>
</evidence>
<evidence type="ECO:0000256" key="6">
    <source>
        <dbReference type="ARBA" id="ARBA00022833"/>
    </source>
</evidence>
<dbReference type="PANTHER" id="PTHR36447">
    <property type="entry name" value="BETA-GALACTOSIDASE GANA"/>
    <property type="match status" value="1"/>
</dbReference>
<evidence type="ECO:0000256" key="1">
    <source>
        <dbReference type="ARBA" id="ARBA00001412"/>
    </source>
</evidence>
<name>A0ABT1S343_9FIRM</name>
<dbReference type="InterPro" id="IPR029062">
    <property type="entry name" value="Class_I_gatase-like"/>
</dbReference>
<evidence type="ECO:0000256" key="3">
    <source>
        <dbReference type="ARBA" id="ARBA00012756"/>
    </source>
</evidence>
<evidence type="ECO:0000256" key="8">
    <source>
        <dbReference type="PIRNR" id="PIRNR001084"/>
    </source>
</evidence>
<evidence type="ECO:0000313" key="12">
    <source>
        <dbReference type="EMBL" id="MCQ4841367.1"/>
    </source>
</evidence>
<sequence>MDRLLYGVAYYDEYMPEERLRKDMEMMREAGINVIRIAESTWATEEPEDGVFDFTHVRRALEAAQEAGISVIVGTPTYAVPPWLAAAHPEIIAVTERGAGKYGARQNMDITSPVYLYHAERVIRKLMECVQEYGNVIGFQLDNETKHYHTAGPNVQKRFVRYLREKFGTVEELNREFGFNYWSNRVDSWENVPDVTGSINGSFRAEFEKFRRELVTEYLAWQSELVREYLKEGQFITHNFDYEWRGYSYGIQPDVDHKAAAEAVTIAGCDIYHPTQDLLTGAEISFGGDVSRSLKQDNYLVIETEAQGHVNWTPFDGQLRMQAFSHVASGANAVMYWHWHSIHNACETYWKGLLSHDLQPNAPYREACTIGADFDRLSEHLVNLKKKNRVAMLVSNEALTGLELFRLPDGKTKYNDVVRLIYDALYELNVECDILFPQDEERLGEYDFIAVPALYSAPDSLLQSLAGYVKNGGHLLATFKTGFSNEYLTVAHERQPHLLTECFGVSYDEFTEPRNVALVGDELPVAGADRQVSTWMELLTPTTANVFARYGHPFWGRYAAVTENAYGKGSAAYVGCMPTKAYLKAFLRRRLARAGLWGTEQKAEFPVIVKSGVNGLGKTVRFYFNYSMEPRKQEYFHGHGVELISGDLIAHGSELELEPWGFKVIEEG</sequence>
<accession>A0ABT1S343</accession>
<evidence type="ECO:0000259" key="9">
    <source>
        <dbReference type="Pfam" id="PF02449"/>
    </source>
</evidence>
<dbReference type="CDD" id="cd03143">
    <property type="entry name" value="A4_beta-galactosidase_middle_domain"/>
    <property type="match status" value="1"/>
</dbReference>
<comment type="caution">
    <text evidence="12">The sequence shown here is derived from an EMBL/GenBank/DDBJ whole genome shotgun (WGS) entry which is preliminary data.</text>
</comment>
<keyword evidence="13" id="KW-1185">Reference proteome</keyword>
<evidence type="ECO:0000256" key="5">
    <source>
        <dbReference type="ARBA" id="ARBA00022801"/>
    </source>
</evidence>
<dbReference type="InterPro" id="IPR017853">
    <property type="entry name" value="GH"/>
</dbReference>
<dbReference type="InterPro" id="IPR013529">
    <property type="entry name" value="Glyco_hydro_42_N"/>
</dbReference>
<dbReference type="EC" id="3.2.1.23" evidence="3 8"/>
<comment type="catalytic activity">
    <reaction evidence="1 8">
        <text>Hydrolysis of terminal non-reducing beta-D-galactose residues in beta-D-galactosides.</text>
        <dbReference type="EC" id="3.2.1.23"/>
    </reaction>
</comment>
<evidence type="ECO:0000313" key="13">
    <source>
        <dbReference type="Proteomes" id="UP001524473"/>
    </source>
</evidence>
<keyword evidence="7 8" id="KW-0326">Glycosidase</keyword>
<feature type="domain" description="Beta-galactosidase C-terminal" evidence="11">
    <location>
        <begin position="617"/>
        <end position="666"/>
    </location>
</feature>
<proteinExistence type="inferred from homology"/>
<dbReference type="SUPFAM" id="SSF51445">
    <property type="entry name" value="(Trans)glycosidases"/>
    <property type="match status" value="1"/>
</dbReference>
<feature type="domain" description="Glycoside hydrolase family 42 N-terminal" evidence="9">
    <location>
        <begin position="10"/>
        <end position="375"/>
    </location>
</feature>
<protein>
    <recommendedName>
        <fullName evidence="3 8">Beta-galactosidase</fullName>
        <shortName evidence="8">Beta-gal</shortName>
        <ecNumber evidence="3 8">3.2.1.23</ecNumber>
    </recommendedName>
</protein>
<organism evidence="12 13">
    <name type="scientific">Neglectibacter timonensis</name>
    <dbReference type="NCBI Taxonomy" id="1776382"/>
    <lineage>
        <taxon>Bacteria</taxon>
        <taxon>Bacillati</taxon>
        <taxon>Bacillota</taxon>
        <taxon>Clostridia</taxon>
        <taxon>Eubacteriales</taxon>
        <taxon>Oscillospiraceae</taxon>
        <taxon>Neglectibacter</taxon>
    </lineage>
</organism>
<dbReference type="Pfam" id="PF02449">
    <property type="entry name" value="Glyco_hydro_42"/>
    <property type="match status" value="1"/>
</dbReference>
<dbReference type="InterPro" id="IPR013739">
    <property type="entry name" value="Beta_galactosidase_C"/>
</dbReference>
<evidence type="ECO:0000259" key="11">
    <source>
        <dbReference type="Pfam" id="PF08533"/>
    </source>
</evidence>
<dbReference type="GO" id="GO:0004565">
    <property type="term" value="F:beta-galactosidase activity"/>
    <property type="evidence" value="ECO:0007669"/>
    <property type="project" value="UniProtKB-EC"/>
</dbReference>
<dbReference type="PANTHER" id="PTHR36447:SF2">
    <property type="entry name" value="BETA-GALACTOSIDASE YESZ"/>
    <property type="match status" value="1"/>
</dbReference>